<sequence>MLLPFSRGVNGNTCLGALRVPCPGEARQLRQVQRGSAGQRRRIREDFYAPFEEFTGCLASNTRRQRGPETKNSYQAELRPVKRFYIWVQSYKFGKPDAASRYQRETPRLRGVKTYFVGTKIMAMI</sequence>
<comment type="caution">
    <text evidence="1">The sequence shown here is derived from an EMBL/GenBank/DDBJ whole genome shotgun (WGS) entry which is preliminary data.</text>
</comment>
<name>A0A5B7DBU7_PORTR</name>
<protein>
    <submittedName>
        <fullName evidence="1">Uncharacterized protein</fullName>
    </submittedName>
</protein>
<proteinExistence type="predicted"/>
<keyword evidence="2" id="KW-1185">Reference proteome</keyword>
<dbReference type="EMBL" id="VSRR010000704">
    <property type="protein sequence ID" value="MPC18709.1"/>
    <property type="molecule type" value="Genomic_DNA"/>
</dbReference>
<organism evidence="1 2">
    <name type="scientific">Portunus trituberculatus</name>
    <name type="common">Swimming crab</name>
    <name type="synonym">Neptunus trituberculatus</name>
    <dbReference type="NCBI Taxonomy" id="210409"/>
    <lineage>
        <taxon>Eukaryota</taxon>
        <taxon>Metazoa</taxon>
        <taxon>Ecdysozoa</taxon>
        <taxon>Arthropoda</taxon>
        <taxon>Crustacea</taxon>
        <taxon>Multicrustacea</taxon>
        <taxon>Malacostraca</taxon>
        <taxon>Eumalacostraca</taxon>
        <taxon>Eucarida</taxon>
        <taxon>Decapoda</taxon>
        <taxon>Pleocyemata</taxon>
        <taxon>Brachyura</taxon>
        <taxon>Eubrachyura</taxon>
        <taxon>Portunoidea</taxon>
        <taxon>Portunidae</taxon>
        <taxon>Portuninae</taxon>
        <taxon>Portunus</taxon>
    </lineage>
</organism>
<dbReference type="AlphaFoldDB" id="A0A5B7DBU7"/>
<evidence type="ECO:0000313" key="2">
    <source>
        <dbReference type="Proteomes" id="UP000324222"/>
    </source>
</evidence>
<reference evidence="1 2" key="1">
    <citation type="submission" date="2019-05" db="EMBL/GenBank/DDBJ databases">
        <title>Another draft genome of Portunus trituberculatus and its Hox gene families provides insights of decapod evolution.</title>
        <authorList>
            <person name="Jeong J.-H."/>
            <person name="Song I."/>
            <person name="Kim S."/>
            <person name="Choi T."/>
            <person name="Kim D."/>
            <person name="Ryu S."/>
            <person name="Kim W."/>
        </authorList>
    </citation>
    <scope>NUCLEOTIDE SEQUENCE [LARGE SCALE GENOMIC DNA]</scope>
    <source>
        <tissue evidence="1">Muscle</tissue>
    </source>
</reference>
<accession>A0A5B7DBU7</accession>
<dbReference type="Proteomes" id="UP000324222">
    <property type="component" value="Unassembled WGS sequence"/>
</dbReference>
<evidence type="ECO:0000313" key="1">
    <source>
        <dbReference type="EMBL" id="MPC18709.1"/>
    </source>
</evidence>
<gene>
    <name evidence="1" type="ORF">E2C01_011603</name>
</gene>